<dbReference type="InterPro" id="IPR033480">
    <property type="entry name" value="sCache_2"/>
</dbReference>
<dbReference type="EMBL" id="JBHTMC010000007">
    <property type="protein sequence ID" value="MFD1262697.1"/>
    <property type="molecule type" value="Genomic_DNA"/>
</dbReference>
<evidence type="ECO:0000256" key="7">
    <source>
        <dbReference type="ARBA" id="ARBA00029447"/>
    </source>
</evidence>
<dbReference type="PANTHER" id="PTHR32089">
    <property type="entry name" value="METHYL-ACCEPTING CHEMOTAXIS PROTEIN MCPB"/>
    <property type="match status" value="1"/>
</dbReference>
<evidence type="ECO:0000256" key="9">
    <source>
        <dbReference type="SAM" id="Phobius"/>
    </source>
</evidence>
<evidence type="ECO:0000256" key="8">
    <source>
        <dbReference type="PROSITE-ProRule" id="PRU00284"/>
    </source>
</evidence>
<sequence>MRLGSLTVVQRVSLLVVVAMAGLALLTAVALRDAHRHMTEGYERNVKSQVEVAHGLIAHFHALERSGAMSRANAQEAAKAALRGLRYQGNEYFWVNDSGPVMLMHPIRPDLEGTDLSQNRDPQGKYLFREFVRVARADGAGFVDYLWPRPGSETPQPKLSYVKMFAEWDWIVGTGVYVDDIDTAMRGAATGFGIFVLAVLVVLGLISWWVVRGVVRALGGEPAYANEVMRQAAAGQLDVRVANRAGADSLLGTLSTMLGQLRAMVGEIGQGSGRLTDTVRDISEVARVVSKASAVQTDSTAAIAAAVEEMTVSVEHISDGARHAEENSAATSELAHEGAARAERVVTEMNSIAAKVGAAADKLQNLVLRADEVGSIANVIKEIAGQTNLLALNAAIEAARAGEQGRGFAVVADEVRGLAERTAAATVQIEQVIEGIQTETKGTVDAMAEVTAQVEGGVVLVDETSESLHQIRSGAGEALEKIRGVAFATREQRAAATEIAQQVERITSMAQDTTAEMASMAQLAERMEQLAGDLNQLVGRFRC</sequence>
<proteinExistence type="inferred from homology"/>
<dbReference type="Gene3D" id="3.30.450.20">
    <property type="entry name" value="PAS domain"/>
    <property type="match status" value="1"/>
</dbReference>
<comment type="caution">
    <text evidence="11">The sequence shown here is derived from an EMBL/GenBank/DDBJ whole genome shotgun (WGS) entry which is preliminary data.</text>
</comment>
<dbReference type="InterPro" id="IPR004090">
    <property type="entry name" value="Chemotax_Me-accpt_rcpt"/>
</dbReference>
<keyword evidence="5 9" id="KW-0472">Membrane</keyword>
<comment type="similarity">
    <text evidence="7">Belongs to the methyl-accepting chemotaxis (MCP) protein family.</text>
</comment>
<reference evidence="12" key="1">
    <citation type="journal article" date="2019" name="Int. J. Syst. Evol. Microbiol.">
        <title>The Global Catalogue of Microorganisms (GCM) 10K type strain sequencing project: providing services to taxonomists for standard genome sequencing and annotation.</title>
        <authorList>
            <consortium name="The Broad Institute Genomics Platform"/>
            <consortium name="The Broad Institute Genome Sequencing Center for Infectious Disease"/>
            <person name="Wu L."/>
            <person name="Ma J."/>
        </authorList>
    </citation>
    <scope>NUCLEOTIDE SEQUENCE [LARGE SCALE GENOMIC DNA]</scope>
    <source>
        <strain evidence="12">CCUG 48884</strain>
    </source>
</reference>
<evidence type="ECO:0000256" key="4">
    <source>
        <dbReference type="ARBA" id="ARBA00022989"/>
    </source>
</evidence>
<evidence type="ECO:0000256" key="6">
    <source>
        <dbReference type="ARBA" id="ARBA00023224"/>
    </source>
</evidence>
<gene>
    <name evidence="11" type="ORF">ACFQ4M_03820</name>
</gene>
<dbReference type="PROSITE" id="PS50111">
    <property type="entry name" value="CHEMOTAXIS_TRANSDUC_2"/>
    <property type="match status" value="1"/>
</dbReference>
<dbReference type="PRINTS" id="PR00260">
    <property type="entry name" value="CHEMTRNSDUCR"/>
</dbReference>
<keyword evidence="6 8" id="KW-0807">Transducer</keyword>
<evidence type="ECO:0000313" key="11">
    <source>
        <dbReference type="EMBL" id="MFD1262697.1"/>
    </source>
</evidence>
<dbReference type="RefSeq" id="WP_277834626.1">
    <property type="nucleotide sequence ID" value="NZ_JARQZE010000015.1"/>
</dbReference>
<dbReference type="SMART" id="SM00283">
    <property type="entry name" value="MA"/>
    <property type="match status" value="1"/>
</dbReference>
<dbReference type="PANTHER" id="PTHR32089:SF112">
    <property type="entry name" value="LYSOZYME-LIKE PROTEIN-RELATED"/>
    <property type="match status" value="1"/>
</dbReference>
<keyword evidence="2" id="KW-1003">Cell membrane</keyword>
<keyword evidence="4 9" id="KW-1133">Transmembrane helix</keyword>
<comment type="subcellular location">
    <subcellularLocation>
        <location evidence="1">Cell membrane</location>
        <topology evidence="1">Multi-pass membrane protein</topology>
    </subcellularLocation>
</comment>
<evidence type="ECO:0000256" key="1">
    <source>
        <dbReference type="ARBA" id="ARBA00004651"/>
    </source>
</evidence>
<dbReference type="Proteomes" id="UP001597158">
    <property type="component" value="Unassembled WGS sequence"/>
</dbReference>
<dbReference type="InterPro" id="IPR004010">
    <property type="entry name" value="Double_Cache_2"/>
</dbReference>
<feature type="transmembrane region" description="Helical" evidence="9">
    <location>
        <begin position="12"/>
        <end position="31"/>
    </location>
</feature>
<evidence type="ECO:0000259" key="10">
    <source>
        <dbReference type="PROSITE" id="PS50111"/>
    </source>
</evidence>
<evidence type="ECO:0000256" key="3">
    <source>
        <dbReference type="ARBA" id="ARBA00022692"/>
    </source>
</evidence>
<dbReference type="SUPFAM" id="SSF58104">
    <property type="entry name" value="Methyl-accepting chemotaxis protein (MCP) signaling domain"/>
    <property type="match status" value="1"/>
</dbReference>
<accession>A0ABW3W9I2</accession>
<evidence type="ECO:0000256" key="2">
    <source>
        <dbReference type="ARBA" id="ARBA00022475"/>
    </source>
</evidence>
<evidence type="ECO:0000256" key="5">
    <source>
        <dbReference type="ARBA" id="ARBA00023136"/>
    </source>
</evidence>
<keyword evidence="12" id="KW-1185">Reference proteome</keyword>
<dbReference type="SMART" id="SM01049">
    <property type="entry name" value="Cache_2"/>
    <property type="match status" value="1"/>
</dbReference>
<organism evidence="11 12">
    <name type="scientific">Thauera mechernichensis</name>
    <dbReference type="NCBI Taxonomy" id="82788"/>
    <lineage>
        <taxon>Bacteria</taxon>
        <taxon>Pseudomonadati</taxon>
        <taxon>Pseudomonadota</taxon>
        <taxon>Betaproteobacteria</taxon>
        <taxon>Rhodocyclales</taxon>
        <taxon>Zoogloeaceae</taxon>
        <taxon>Thauera</taxon>
    </lineage>
</organism>
<keyword evidence="3 9" id="KW-0812">Transmembrane</keyword>
<dbReference type="Gene3D" id="1.10.287.950">
    <property type="entry name" value="Methyl-accepting chemotaxis protein"/>
    <property type="match status" value="1"/>
</dbReference>
<dbReference type="Pfam" id="PF00015">
    <property type="entry name" value="MCPsignal"/>
    <property type="match status" value="1"/>
</dbReference>
<feature type="transmembrane region" description="Helical" evidence="9">
    <location>
        <begin position="192"/>
        <end position="211"/>
    </location>
</feature>
<protein>
    <submittedName>
        <fullName evidence="11">Methyl-accepting chemotaxis protein</fullName>
    </submittedName>
</protein>
<dbReference type="InterPro" id="IPR004089">
    <property type="entry name" value="MCPsignal_dom"/>
</dbReference>
<name>A0ABW3W9I2_9RHOO</name>
<feature type="domain" description="Methyl-accepting transducer" evidence="10">
    <location>
        <begin position="271"/>
        <end position="507"/>
    </location>
</feature>
<dbReference type="CDD" id="cd11386">
    <property type="entry name" value="MCP_signal"/>
    <property type="match status" value="1"/>
</dbReference>
<evidence type="ECO:0000313" key="12">
    <source>
        <dbReference type="Proteomes" id="UP001597158"/>
    </source>
</evidence>
<dbReference type="Pfam" id="PF08269">
    <property type="entry name" value="dCache_2"/>
    <property type="match status" value="1"/>
</dbReference>